<organism evidence="1 2">
    <name type="scientific">Clitoria ternatea</name>
    <name type="common">Butterfly pea</name>
    <dbReference type="NCBI Taxonomy" id="43366"/>
    <lineage>
        <taxon>Eukaryota</taxon>
        <taxon>Viridiplantae</taxon>
        <taxon>Streptophyta</taxon>
        <taxon>Embryophyta</taxon>
        <taxon>Tracheophyta</taxon>
        <taxon>Spermatophyta</taxon>
        <taxon>Magnoliopsida</taxon>
        <taxon>eudicotyledons</taxon>
        <taxon>Gunneridae</taxon>
        <taxon>Pentapetalae</taxon>
        <taxon>rosids</taxon>
        <taxon>fabids</taxon>
        <taxon>Fabales</taxon>
        <taxon>Fabaceae</taxon>
        <taxon>Papilionoideae</taxon>
        <taxon>50 kb inversion clade</taxon>
        <taxon>NPAAA clade</taxon>
        <taxon>indigoferoid/millettioid clade</taxon>
        <taxon>Phaseoleae</taxon>
        <taxon>Clitoria</taxon>
    </lineage>
</organism>
<name>A0AAN9PZS7_CLITE</name>
<gene>
    <name evidence="1" type="ORF">RJT34_03401</name>
</gene>
<sequence>MGHVVLRQVNTLPWPASKWKSEFDGHWPETSGIILRYEMIESDSANQLRLVCCVHGAESNMYLDGMICFKVHYRFGLAVQQVNTHRITDNVDTGWSNNQVNMNRIIVDTGWSNNVKDFIKDYGSGHVCVAESQLRFLIGFL</sequence>
<evidence type="ECO:0000313" key="1">
    <source>
        <dbReference type="EMBL" id="KAK7318695.1"/>
    </source>
</evidence>
<dbReference type="AlphaFoldDB" id="A0AAN9PZS7"/>
<dbReference type="Proteomes" id="UP001359559">
    <property type="component" value="Unassembled WGS sequence"/>
</dbReference>
<evidence type="ECO:0000313" key="2">
    <source>
        <dbReference type="Proteomes" id="UP001359559"/>
    </source>
</evidence>
<dbReference type="EMBL" id="JAYKXN010000001">
    <property type="protein sequence ID" value="KAK7318695.1"/>
    <property type="molecule type" value="Genomic_DNA"/>
</dbReference>
<accession>A0AAN9PZS7</accession>
<reference evidence="1 2" key="1">
    <citation type="submission" date="2024-01" db="EMBL/GenBank/DDBJ databases">
        <title>The genomes of 5 underutilized Papilionoideae crops provide insights into root nodulation and disease resistance.</title>
        <authorList>
            <person name="Yuan L."/>
        </authorList>
    </citation>
    <scope>NUCLEOTIDE SEQUENCE [LARGE SCALE GENOMIC DNA]</scope>
    <source>
        <strain evidence="1">LY-2023</strain>
        <tissue evidence="1">Leaf</tissue>
    </source>
</reference>
<keyword evidence="2" id="KW-1185">Reference proteome</keyword>
<proteinExistence type="predicted"/>
<comment type="caution">
    <text evidence="1">The sequence shown here is derived from an EMBL/GenBank/DDBJ whole genome shotgun (WGS) entry which is preliminary data.</text>
</comment>
<protein>
    <submittedName>
        <fullName evidence="1">Uncharacterized protein</fullName>
    </submittedName>
</protein>